<dbReference type="InterPro" id="IPR003358">
    <property type="entry name" value="tRNA_(Gua-N-7)_MeTrfase_Trmb"/>
</dbReference>
<dbReference type="NCBIfam" id="TIGR00091">
    <property type="entry name" value="tRNA (guanosine(46)-N7)-methyltransferase TrmB"/>
    <property type="match status" value="1"/>
</dbReference>
<keyword evidence="3 7" id="KW-0489">Methyltransferase</keyword>
<evidence type="ECO:0000256" key="6">
    <source>
        <dbReference type="ARBA" id="ARBA00022694"/>
    </source>
</evidence>
<protein>
    <recommendedName>
        <fullName evidence="7">tRNA (guanine-N(7)-)-methyltransferase</fullName>
        <ecNumber evidence="7">2.1.1.33</ecNumber>
    </recommendedName>
    <alternativeName>
        <fullName evidence="7">tRNA (guanine(46)-N(7))-methyltransferase</fullName>
    </alternativeName>
    <alternativeName>
        <fullName evidence="7">tRNA(m7G46)-methyltransferase</fullName>
    </alternativeName>
</protein>
<dbReference type="InterPro" id="IPR055361">
    <property type="entry name" value="tRNA_methyltr_TrmB_bact"/>
</dbReference>
<dbReference type="PANTHER" id="PTHR23417:SF14">
    <property type="entry name" value="PENTACOTRIPEPTIDE-REPEAT REGION OF PRORP DOMAIN-CONTAINING PROTEIN"/>
    <property type="match status" value="1"/>
</dbReference>
<accession>A0AAU7DYC5</accession>
<feature type="binding site" evidence="7">
    <location>
        <position position="105"/>
    </location>
    <ligand>
        <name>S-adenosyl-L-methionine</name>
        <dbReference type="ChEBI" id="CHEBI:59789"/>
    </ligand>
</feature>
<feature type="binding site" evidence="7">
    <location>
        <begin position="224"/>
        <end position="227"/>
    </location>
    <ligand>
        <name>substrate</name>
    </ligand>
</feature>
<gene>
    <name evidence="7 8" type="primary">trmB</name>
    <name evidence="8" type="ORF">V5R04_03785</name>
</gene>
<dbReference type="AlphaFoldDB" id="A0AAU7DYC5"/>
<keyword evidence="5 7" id="KW-0949">S-adenosyl-L-methionine</keyword>
<feature type="binding site" evidence="7">
    <location>
        <position position="80"/>
    </location>
    <ligand>
        <name>S-adenosyl-L-methionine</name>
        <dbReference type="ChEBI" id="CHEBI:59789"/>
    </ligand>
</feature>
<dbReference type="PANTHER" id="PTHR23417">
    <property type="entry name" value="3-DEOXY-D-MANNO-OCTULOSONIC-ACID TRANSFERASE/TRNA GUANINE-N 7 - -METHYLTRANSFERASE"/>
    <property type="match status" value="1"/>
</dbReference>
<feature type="region of interest" description="Interaction with RNA" evidence="7">
    <location>
        <begin position="161"/>
        <end position="166"/>
    </location>
</feature>
<keyword evidence="6 7" id="KW-0819">tRNA processing</keyword>
<evidence type="ECO:0000256" key="4">
    <source>
        <dbReference type="ARBA" id="ARBA00022679"/>
    </source>
</evidence>
<sequence>MPESLTQDENVESRHPFYSKIVSFAPRSTRLKDRQAKVWDELAPKYVVTPERAIARASISPSERFDAAATFGRDAKFIVEIGSGQGECAENAAGQNPAVNFLAIEVYVPGIASTLVKIRRSELENLRVLQADAAEAFDTYLPAESIDEVWTFFPDPWHKSRHNKRRLVQPGFATSVAAAMKPGGVWRLATDWLDYAEQMQEVLDASPYFVRAEVQERFDGRVLTSFEKKGIAKDRFITDHTYIRNDVAVAN</sequence>
<dbReference type="SUPFAM" id="SSF53335">
    <property type="entry name" value="S-adenosyl-L-methionine-dependent methyltransferases"/>
    <property type="match status" value="1"/>
</dbReference>
<organism evidence="8">
    <name type="scientific">Jonesiaceae bacterium BS-20</name>
    <dbReference type="NCBI Taxonomy" id="3120821"/>
    <lineage>
        <taxon>Bacteria</taxon>
        <taxon>Bacillati</taxon>
        <taxon>Actinomycetota</taxon>
        <taxon>Actinomycetes</taxon>
        <taxon>Micrococcales</taxon>
        <taxon>Jonesiaceae</taxon>
    </lineage>
</organism>
<proteinExistence type="inferred from homology"/>
<dbReference type="HAMAP" id="MF_01057">
    <property type="entry name" value="tRNA_methyltr_TrmB"/>
    <property type="match status" value="1"/>
</dbReference>
<name>A0AAU7DYC5_9MICO</name>
<evidence type="ECO:0000256" key="2">
    <source>
        <dbReference type="ARBA" id="ARBA00003015"/>
    </source>
</evidence>
<feature type="binding site" evidence="7">
    <location>
        <position position="191"/>
    </location>
    <ligand>
        <name>substrate</name>
    </ligand>
</feature>
<dbReference type="Gene3D" id="3.40.50.150">
    <property type="entry name" value="Vaccinia Virus protein VP39"/>
    <property type="match status" value="1"/>
</dbReference>
<dbReference type="InterPro" id="IPR029063">
    <property type="entry name" value="SAM-dependent_MTases_sf"/>
</dbReference>
<dbReference type="EC" id="2.1.1.33" evidence="7"/>
<dbReference type="GO" id="GO:0043527">
    <property type="term" value="C:tRNA methyltransferase complex"/>
    <property type="evidence" value="ECO:0007669"/>
    <property type="project" value="TreeGrafter"/>
</dbReference>
<dbReference type="Pfam" id="PF02390">
    <property type="entry name" value="Methyltransf_4"/>
    <property type="match status" value="1"/>
</dbReference>
<feature type="binding site" evidence="7">
    <location>
        <position position="155"/>
    </location>
    <ligand>
        <name>S-adenosyl-L-methionine</name>
        <dbReference type="ChEBI" id="CHEBI:59789"/>
    </ligand>
</feature>
<feature type="binding site" evidence="7">
    <location>
        <position position="159"/>
    </location>
    <ligand>
        <name>substrate</name>
    </ligand>
</feature>
<comment type="similarity">
    <text evidence="7">Belongs to the class I-like SAM-binding methyltransferase superfamily. TrmB family.</text>
</comment>
<comment type="pathway">
    <text evidence="7">tRNA modification; N(7)-methylguanine-tRNA biosynthesis.</text>
</comment>
<comment type="catalytic activity">
    <reaction evidence="1 7">
        <text>guanosine(46) in tRNA + S-adenosyl-L-methionine = N(7)-methylguanosine(46) in tRNA + S-adenosyl-L-homocysteine</text>
        <dbReference type="Rhea" id="RHEA:42708"/>
        <dbReference type="Rhea" id="RHEA-COMP:10188"/>
        <dbReference type="Rhea" id="RHEA-COMP:10189"/>
        <dbReference type="ChEBI" id="CHEBI:57856"/>
        <dbReference type="ChEBI" id="CHEBI:59789"/>
        <dbReference type="ChEBI" id="CHEBI:74269"/>
        <dbReference type="ChEBI" id="CHEBI:74480"/>
        <dbReference type="EC" id="2.1.1.33"/>
    </reaction>
</comment>
<evidence type="ECO:0000256" key="1">
    <source>
        <dbReference type="ARBA" id="ARBA00000142"/>
    </source>
</evidence>
<evidence type="ECO:0000313" key="8">
    <source>
        <dbReference type="EMBL" id="XBH22359.1"/>
    </source>
</evidence>
<evidence type="ECO:0000256" key="5">
    <source>
        <dbReference type="ARBA" id="ARBA00022691"/>
    </source>
</evidence>
<evidence type="ECO:0000256" key="7">
    <source>
        <dbReference type="HAMAP-Rule" id="MF_01057"/>
    </source>
</evidence>
<feature type="binding site" evidence="7">
    <location>
        <position position="132"/>
    </location>
    <ligand>
        <name>S-adenosyl-L-methionine</name>
        <dbReference type="ChEBI" id="CHEBI:59789"/>
    </ligand>
</feature>
<comment type="function">
    <text evidence="2 7">Catalyzes the formation of N(7)-methylguanine at position 46 (m7G46) in tRNA.</text>
</comment>
<keyword evidence="4 7" id="KW-0808">Transferase</keyword>
<dbReference type="PROSITE" id="PS51625">
    <property type="entry name" value="SAM_MT_TRMB"/>
    <property type="match status" value="1"/>
</dbReference>
<reference evidence="8" key="1">
    <citation type="submission" date="2024-02" db="EMBL/GenBank/DDBJ databases">
        <title>Tomenella chthoni gen. nov. sp. nov., a member of the family Jonesiaceae isolated from bat guano.</title>
        <authorList>
            <person name="Miller S.L."/>
            <person name="King J."/>
            <person name="Sankaranarayanan K."/>
            <person name="Lawson P.A."/>
        </authorList>
    </citation>
    <scope>NUCLEOTIDE SEQUENCE</scope>
    <source>
        <strain evidence="8">BS-20</strain>
    </source>
</reference>
<dbReference type="EMBL" id="CP146203">
    <property type="protein sequence ID" value="XBH22359.1"/>
    <property type="molecule type" value="Genomic_DNA"/>
</dbReference>
<dbReference type="GO" id="GO:0008176">
    <property type="term" value="F:tRNA (guanine(46)-N7)-methyltransferase activity"/>
    <property type="evidence" value="ECO:0007669"/>
    <property type="project" value="UniProtKB-UniRule"/>
</dbReference>
<evidence type="ECO:0000256" key="3">
    <source>
        <dbReference type="ARBA" id="ARBA00022603"/>
    </source>
</evidence>